<keyword evidence="8" id="KW-1185">Reference proteome</keyword>
<dbReference type="GO" id="GO:0005975">
    <property type="term" value="P:carbohydrate metabolic process"/>
    <property type="evidence" value="ECO:0007669"/>
    <property type="project" value="InterPro"/>
</dbReference>
<protein>
    <submittedName>
        <fullName evidence="7">Beta-glucosidase</fullName>
    </submittedName>
</protein>
<dbReference type="FunFam" id="3.20.20.300:FF:000005">
    <property type="entry name" value="Periplasmic beta-glucosidase"/>
    <property type="match status" value="1"/>
</dbReference>
<reference evidence="7 8" key="1">
    <citation type="submission" date="2016-10" db="EMBL/GenBank/DDBJ databases">
        <authorList>
            <person name="de Groot N.N."/>
        </authorList>
    </citation>
    <scope>NUCLEOTIDE SEQUENCE [LARGE SCALE GENOMIC DNA]</scope>
    <source>
        <strain evidence="7 8">CGMCC 1.7031</strain>
    </source>
</reference>
<evidence type="ECO:0000256" key="3">
    <source>
        <dbReference type="ARBA" id="ARBA00023277"/>
    </source>
</evidence>
<evidence type="ECO:0000313" key="8">
    <source>
        <dbReference type="Proteomes" id="UP000199354"/>
    </source>
</evidence>
<feature type="signal peptide" evidence="5">
    <location>
        <begin position="1"/>
        <end position="18"/>
    </location>
</feature>
<dbReference type="Pfam" id="PF00933">
    <property type="entry name" value="Glyco_hydro_3"/>
    <property type="match status" value="1"/>
</dbReference>
<dbReference type="Pfam" id="PF01915">
    <property type="entry name" value="Glyco_hydro_3_C"/>
    <property type="match status" value="1"/>
</dbReference>
<feature type="chain" id="PRO_5011556897" evidence="5">
    <location>
        <begin position="19"/>
        <end position="750"/>
    </location>
</feature>
<dbReference type="InterPro" id="IPR013783">
    <property type="entry name" value="Ig-like_fold"/>
</dbReference>
<dbReference type="SMART" id="SM01217">
    <property type="entry name" value="Fn3_like"/>
    <property type="match status" value="1"/>
</dbReference>
<dbReference type="InterPro" id="IPR001764">
    <property type="entry name" value="Glyco_hydro_3_N"/>
</dbReference>
<comment type="similarity">
    <text evidence="1 4">Belongs to the glycosyl hydrolase 3 family.</text>
</comment>
<sequence length="750" mass="83108">MKNYLSLLLLLVSFWGIAQPKNTDRRIAKPSIGQRVDELLAKMTLEEKVGQLNQYSGDNTVTGPLTINPNKTEEIKQGKIGSMINILGSEYTRQYQDLAMQSRLKIPLLFGLDVVHGYKTTFPIPLAEAASWDLPAIELAARVAARESAASGIHWTFAPMVDISRDPRWGRVMEGAGEDTYLGSKIAYARVKGFQGDKLGDLNSVMACAKHFLAYGAAIGGRDYNSVDISKRALWETYLPPFKAALDAGAATFMNSFNDINGIPATANKHIQRDILKGQWNFTGFIVSDWGSIGEMVNHGYNADKKEAAQAAINAGSDMDMESNSYRENLVQLVREGKVSESVVDDAVRRVLHKKFELGLFDDPYRYSDAKRQQKELNNPENTKAARDMAAKSIVLLKNEQHILPLSKNTKTIGFIGPMVKLKRANHGFWAVDLKDVDSTYIVSQWEGLQQKVGKNTKLLYAKGCGINDTSKAGFQEAIDVANQSDVIVLSVGEKHDMSGEAKSRSNIQLPGVQEDLIKELQKTGKPIVVLINAGRPLVFNWTADNMPAILYTWWLGSEAGNAIADVLFGDYNPSGKLPMTFPRTEGQIPIYYNYLSTGRPAKNENDKIYVSAYIDLQNSPKFPFGYGLSYTTFGYSALKLSKTSIAKKEKLEVSLSVTNTGKVAGEEVVQLYLKDRVASIVRPVKELKDFQKIKLEPGQSKTVVFTIDNEKLSFYDNDLAFISEPGTFDVMVGSSSEDIRLRGQFELSE</sequence>
<dbReference type="FunFam" id="2.60.40.10:FF:000495">
    <property type="entry name" value="Periplasmic beta-glucosidase"/>
    <property type="match status" value="1"/>
</dbReference>
<feature type="domain" description="Fibronectin type III-like" evidence="6">
    <location>
        <begin position="668"/>
        <end position="737"/>
    </location>
</feature>
<keyword evidence="3" id="KW-0119">Carbohydrate metabolism</keyword>
<dbReference type="Proteomes" id="UP000199354">
    <property type="component" value="Unassembled WGS sequence"/>
</dbReference>
<keyword evidence="2 4" id="KW-0378">Hydrolase</keyword>
<dbReference type="STRING" id="490189.SAMN02927903_01114"/>
<dbReference type="InterPro" id="IPR019800">
    <property type="entry name" value="Glyco_hydro_3_AS"/>
</dbReference>
<proteinExistence type="inferred from homology"/>
<evidence type="ECO:0000256" key="1">
    <source>
        <dbReference type="ARBA" id="ARBA00005336"/>
    </source>
</evidence>
<dbReference type="InterPro" id="IPR026891">
    <property type="entry name" value="Fn3-like"/>
</dbReference>
<dbReference type="AlphaFoldDB" id="A0A1G5EN80"/>
<evidence type="ECO:0000256" key="4">
    <source>
        <dbReference type="RuleBase" id="RU361161"/>
    </source>
</evidence>
<dbReference type="InterPro" id="IPR017853">
    <property type="entry name" value="GH"/>
</dbReference>
<keyword evidence="5" id="KW-0732">Signal</keyword>
<dbReference type="GO" id="GO:0008422">
    <property type="term" value="F:beta-glucosidase activity"/>
    <property type="evidence" value="ECO:0007669"/>
    <property type="project" value="UniProtKB-ARBA"/>
</dbReference>
<dbReference type="OrthoDB" id="9805821at2"/>
<dbReference type="Gene3D" id="3.40.50.1700">
    <property type="entry name" value="Glycoside hydrolase family 3 C-terminal domain"/>
    <property type="match status" value="1"/>
</dbReference>
<name>A0A1G5EN80_9FLAO</name>
<accession>A0A1G5EN80</accession>
<evidence type="ECO:0000259" key="6">
    <source>
        <dbReference type="SMART" id="SM01217"/>
    </source>
</evidence>
<evidence type="ECO:0000313" key="7">
    <source>
        <dbReference type="EMBL" id="SCY28447.1"/>
    </source>
</evidence>
<organism evidence="7 8">
    <name type="scientific">Flavobacterium caeni</name>
    <dbReference type="NCBI Taxonomy" id="490189"/>
    <lineage>
        <taxon>Bacteria</taxon>
        <taxon>Pseudomonadati</taxon>
        <taxon>Bacteroidota</taxon>
        <taxon>Flavobacteriia</taxon>
        <taxon>Flavobacteriales</taxon>
        <taxon>Flavobacteriaceae</taxon>
        <taxon>Flavobacterium</taxon>
    </lineage>
</organism>
<dbReference type="InterPro" id="IPR036881">
    <property type="entry name" value="Glyco_hydro_3_C_sf"/>
</dbReference>
<dbReference type="EMBL" id="FMVF01000004">
    <property type="protein sequence ID" value="SCY28447.1"/>
    <property type="molecule type" value="Genomic_DNA"/>
</dbReference>
<evidence type="ECO:0000256" key="2">
    <source>
        <dbReference type="ARBA" id="ARBA00022801"/>
    </source>
</evidence>
<dbReference type="Pfam" id="PF14310">
    <property type="entry name" value="Fn3-like"/>
    <property type="match status" value="1"/>
</dbReference>
<dbReference type="SUPFAM" id="SSF51445">
    <property type="entry name" value="(Trans)glycosidases"/>
    <property type="match status" value="1"/>
</dbReference>
<gene>
    <name evidence="7" type="ORF">SAMN02927903_01114</name>
</gene>
<dbReference type="RefSeq" id="WP_091141297.1">
    <property type="nucleotide sequence ID" value="NZ_FMVF01000004.1"/>
</dbReference>
<keyword evidence="4" id="KW-0326">Glycosidase</keyword>
<dbReference type="PROSITE" id="PS00775">
    <property type="entry name" value="GLYCOSYL_HYDROL_F3"/>
    <property type="match status" value="1"/>
</dbReference>
<dbReference type="SUPFAM" id="SSF52279">
    <property type="entry name" value="Beta-D-glucan exohydrolase, C-terminal domain"/>
    <property type="match status" value="1"/>
</dbReference>
<dbReference type="InterPro" id="IPR050288">
    <property type="entry name" value="Cellulose_deg_GH3"/>
</dbReference>
<dbReference type="PRINTS" id="PR00133">
    <property type="entry name" value="GLHYDRLASE3"/>
</dbReference>
<evidence type="ECO:0000256" key="5">
    <source>
        <dbReference type="SAM" id="SignalP"/>
    </source>
</evidence>
<dbReference type="Gene3D" id="2.60.40.10">
    <property type="entry name" value="Immunoglobulins"/>
    <property type="match status" value="1"/>
</dbReference>
<dbReference type="PANTHER" id="PTHR42715:SF10">
    <property type="entry name" value="BETA-GLUCOSIDASE"/>
    <property type="match status" value="1"/>
</dbReference>
<dbReference type="InterPro" id="IPR002772">
    <property type="entry name" value="Glyco_hydro_3_C"/>
</dbReference>
<dbReference type="PANTHER" id="PTHR42715">
    <property type="entry name" value="BETA-GLUCOSIDASE"/>
    <property type="match status" value="1"/>
</dbReference>
<dbReference type="InterPro" id="IPR036962">
    <property type="entry name" value="Glyco_hydro_3_N_sf"/>
</dbReference>
<dbReference type="Gene3D" id="3.20.20.300">
    <property type="entry name" value="Glycoside hydrolase, family 3, N-terminal domain"/>
    <property type="match status" value="1"/>
</dbReference>